<name>A0A2H3AV27_9AGAR</name>
<gene>
    <name evidence="1" type="ORF">ARMSODRAFT_603790</name>
</gene>
<dbReference type="Proteomes" id="UP000218334">
    <property type="component" value="Unassembled WGS sequence"/>
</dbReference>
<protein>
    <submittedName>
        <fullName evidence="1">Uncharacterized protein</fullName>
    </submittedName>
</protein>
<dbReference type="EMBL" id="KZ293465">
    <property type="protein sequence ID" value="PBK62581.1"/>
    <property type="molecule type" value="Genomic_DNA"/>
</dbReference>
<keyword evidence="2" id="KW-1185">Reference proteome</keyword>
<evidence type="ECO:0000313" key="1">
    <source>
        <dbReference type="EMBL" id="PBK62581.1"/>
    </source>
</evidence>
<accession>A0A2H3AV27</accession>
<organism evidence="1 2">
    <name type="scientific">Armillaria solidipes</name>
    <dbReference type="NCBI Taxonomy" id="1076256"/>
    <lineage>
        <taxon>Eukaryota</taxon>
        <taxon>Fungi</taxon>
        <taxon>Dikarya</taxon>
        <taxon>Basidiomycota</taxon>
        <taxon>Agaricomycotina</taxon>
        <taxon>Agaricomycetes</taxon>
        <taxon>Agaricomycetidae</taxon>
        <taxon>Agaricales</taxon>
        <taxon>Marasmiineae</taxon>
        <taxon>Physalacriaceae</taxon>
        <taxon>Armillaria</taxon>
    </lineage>
</organism>
<reference evidence="2" key="1">
    <citation type="journal article" date="2017" name="Nat. Ecol. Evol.">
        <title>Genome expansion and lineage-specific genetic innovations in the forest pathogenic fungi Armillaria.</title>
        <authorList>
            <person name="Sipos G."/>
            <person name="Prasanna A.N."/>
            <person name="Walter M.C."/>
            <person name="O'Connor E."/>
            <person name="Balint B."/>
            <person name="Krizsan K."/>
            <person name="Kiss B."/>
            <person name="Hess J."/>
            <person name="Varga T."/>
            <person name="Slot J."/>
            <person name="Riley R."/>
            <person name="Boka B."/>
            <person name="Rigling D."/>
            <person name="Barry K."/>
            <person name="Lee J."/>
            <person name="Mihaltcheva S."/>
            <person name="LaButti K."/>
            <person name="Lipzen A."/>
            <person name="Waldron R."/>
            <person name="Moloney N.M."/>
            <person name="Sperisen C."/>
            <person name="Kredics L."/>
            <person name="Vagvoelgyi C."/>
            <person name="Patrignani A."/>
            <person name="Fitzpatrick D."/>
            <person name="Nagy I."/>
            <person name="Doyle S."/>
            <person name="Anderson J.B."/>
            <person name="Grigoriev I.V."/>
            <person name="Gueldener U."/>
            <person name="Muensterkoetter M."/>
            <person name="Nagy L.G."/>
        </authorList>
    </citation>
    <scope>NUCLEOTIDE SEQUENCE [LARGE SCALE GENOMIC DNA]</scope>
    <source>
        <strain evidence="2">28-4</strain>
    </source>
</reference>
<dbReference type="AlphaFoldDB" id="A0A2H3AV27"/>
<evidence type="ECO:0000313" key="2">
    <source>
        <dbReference type="Proteomes" id="UP000218334"/>
    </source>
</evidence>
<sequence length="196" mass="21704">MQTIPIMTVGGTEPVNIPVRVEDERGRASYTQHKVTLRSPSTASPVTSEIGDVPFPEVEQSAKRVPPTYKRSHERAFPTRSAHMTYVSSSTTSSIQGEHRVGGSDDTPPSLFTRLAVPPALVPPKTPSLKMPSRNFVASDLLADIEPRMTLQLFRTTTQPLSSDQCLCISCGAIFIHDFQRKKQKHHASWKSHMLL</sequence>
<proteinExistence type="predicted"/>